<keyword evidence="2" id="KW-0274">FAD</keyword>
<feature type="non-terminal residue" evidence="4">
    <location>
        <position position="1"/>
    </location>
</feature>
<gene>
    <name evidence="4" type="ORF">GXW76_13350</name>
</gene>
<protein>
    <submittedName>
        <fullName evidence="4">FAD-binding oxidoreductase</fullName>
    </submittedName>
</protein>
<keyword evidence="1" id="KW-0285">Flavoprotein</keyword>
<feature type="domain" description="FAD-binding oxidoreductase/transferase type 4 C-terminal" evidence="3">
    <location>
        <begin position="54"/>
        <end position="75"/>
    </location>
</feature>
<dbReference type="RefSeq" id="WP_272876064.1">
    <property type="nucleotide sequence ID" value="NZ_JAAEDM010000033.1"/>
</dbReference>
<reference evidence="4" key="2">
    <citation type="journal article" date="2021" name="Syst. Appl. Microbiol.">
        <title>Roseomonas hellenica sp. nov., isolated from roots of wild-growing Alkanna tinctoria.</title>
        <authorList>
            <person name="Rat A."/>
            <person name="Naranjo H.D."/>
            <person name="Lebbe L."/>
            <person name="Cnockaert M."/>
            <person name="Krigas N."/>
            <person name="Grigoriadou K."/>
            <person name="Maloupa E."/>
            <person name="Willems A."/>
        </authorList>
    </citation>
    <scope>NUCLEOTIDE SEQUENCE</scope>
    <source>
        <strain evidence="4">LMG 31231</strain>
    </source>
</reference>
<dbReference type="SUPFAM" id="SSF55103">
    <property type="entry name" value="FAD-linked oxidases, C-terminal domain"/>
    <property type="match status" value="1"/>
</dbReference>
<comment type="caution">
    <text evidence="4">The sequence shown here is derived from an EMBL/GenBank/DDBJ whole genome shotgun (WGS) entry which is preliminary data.</text>
</comment>
<evidence type="ECO:0000313" key="4">
    <source>
        <dbReference type="EMBL" id="MBR0672162.1"/>
    </source>
</evidence>
<name>A0A9X9WYD3_9PROT</name>
<sequence>WGGGLAWVAGPATAGGHAALVAAAALSGGTCTLFRAPEALRLAVAVLPEEPAPLAAIARRVKAALDPAGILNPGRMRAGF</sequence>
<dbReference type="InterPro" id="IPR016164">
    <property type="entry name" value="FAD-linked_Oxase-like_C"/>
</dbReference>
<dbReference type="AlphaFoldDB" id="A0A9X9WYD3"/>
<proteinExistence type="predicted"/>
<evidence type="ECO:0000256" key="2">
    <source>
        <dbReference type="ARBA" id="ARBA00022827"/>
    </source>
</evidence>
<organism evidence="4 5">
    <name type="scientific">Neoroseomonas soli</name>
    <dbReference type="NCBI Taxonomy" id="1081025"/>
    <lineage>
        <taxon>Bacteria</taxon>
        <taxon>Pseudomonadati</taxon>
        <taxon>Pseudomonadota</taxon>
        <taxon>Alphaproteobacteria</taxon>
        <taxon>Acetobacterales</taxon>
        <taxon>Acetobacteraceae</taxon>
        <taxon>Neoroseomonas</taxon>
    </lineage>
</organism>
<evidence type="ECO:0000259" key="3">
    <source>
        <dbReference type="Pfam" id="PF02913"/>
    </source>
</evidence>
<accession>A0A9X9WYD3</accession>
<dbReference type="Pfam" id="PF02913">
    <property type="entry name" value="FAD-oxidase_C"/>
    <property type="match status" value="1"/>
</dbReference>
<dbReference type="EMBL" id="JAAEDM010000033">
    <property type="protein sequence ID" value="MBR0672162.1"/>
    <property type="molecule type" value="Genomic_DNA"/>
</dbReference>
<evidence type="ECO:0000256" key="1">
    <source>
        <dbReference type="ARBA" id="ARBA00022630"/>
    </source>
</evidence>
<dbReference type="Proteomes" id="UP001138751">
    <property type="component" value="Unassembled WGS sequence"/>
</dbReference>
<keyword evidence="5" id="KW-1185">Reference proteome</keyword>
<dbReference type="InterPro" id="IPR016171">
    <property type="entry name" value="Vanillyl_alc_oxidase_C-sub2"/>
</dbReference>
<dbReference type="GO" id="GO:0050660">
    <property type="term" value="F:flavin adenine dinucleotide binding"/>
    <property type="evidence" value="ECO:0007669"/>
    <property type="project" value="InterPro"/>
</dbReference>
<dbReference type="Gene3D" id="1.10.45.10">
    <property type="entry name" value="Vanillyl-alcohol Oxidase, Chain A, domain 4"/>
    <property type="match status" value="1"/>
</dbReference>
<reference evidence="4" key="1">
    <citation type="submission" date="2020-01" db="EMBL/GenBank/DDBJ databases">
        <authorList>
            <person name="Rat A."/>
        </authorList>
    </citation>
    <scope>NUCLEOTIDE SEQUENCE</scope>
    <source>
        <strain evidence="4">LMG 31231</strain>
    </source>
</reference>
<dbReference type="InterPro" id="IPR004113">
    <property type="entry name" value="FAD-bd_oxidored_4_C"/>
</dbReference>
<evidence type="ECO:0000313" key="5">
    <source>
        <dbReference type="Proteomes" id="UP001138751"/>
    </source>
</evidence>
<dbReference type="GO" id="GO:0003824">
    <property type="term" value="F:catalytic activity"/>
    <property type="evidence" value="ECO:0007669"/>
    <property type="project" value="InterPro"/>
</dbReference>